<reference evidence="1" key="1">
    <citation type="submission" date="2020-11" db="EMBL/GenBank/DDBJ databases">
        <authorList>
            <person name="Tran Van P."/>
        </authorList>
    </citation>
    <scope>NUCLEOTIDE SEQUENCE</scope>
</reference>
<dbReference type="EMBL" id="CAJPEV010000907">
    <property type="protein sequence ID" value="CAG0889440.1"/>
    <property type="molecule type" value="Genomic_DNA"/>
</dbReference>
<protein>
    <submittedName>
        <fullName evidence="1">Uncharacterized protein</fullName>
    </submittedName>
</protein>
<evidence type="ECO:0000313" key="1">
    <source>
        <dbReference type="EMBL" id="CAD7245630.1"/>
    </source>
</evidence>
<gene>
    <name evidence="1" type="ORF">DSTB1V02_LOCUS5500</name>
</gene>
<keyword evidence="2" id="KW-1185">Reference proteome</keyword>
<organism evidence="1">
    <name type="scientific">Darwinula stevensoni</name>
    <dbReference type="NCBI Taxonomy" id="69355"/>
    <lineage>
        <taxon>Eukaryota</taxon>
        <taxon>Metazoa</taxon>
        <taxon>Ecdysozoa</taxon>
        <taxon>Arthropoda</taxon>
        <taxon>Crustacea</taxon>
        <taxon>Oligostraca</taxon>
        <taxon>Ostracoda</taxon>
        <taxon>Podocopa</taxon>
        <taxon>Podocopida</taxon>
        <taxon>Darwinulocopina</taxon>
        <taxon>Darwinuloidea</taxon>
        <taxon>Darwinulidae</taxon>
        <taxon>Darwinula</taxon>
    </lineage>
</organism>
<accession>A0A7R8X9S0</accession>
<dbReference type="Proteomes" id="UP000677054">
    <property type="component" value="Unassembled WGS sequence"/>
</dbReference>
<evidence type="ECO:0000313" key="2">
    <source>
        <dbReference type="Proteomes" id="UP000677054"/>
    </source>
</evidence>
<name>A0A7R8X9S0_9CRUS</name>
<dbReference type="EMBL" id="LR900424">
    <property type="protein sequence ID" value="CAD7245630.1"/>
    <property type="molecule type" value="Genomic_DNA"/>
</dbReference>
<dbReference type="AlphaFoldDB" id="A0A7R8X9S0"/>
<sequence>METIVSPPPGGIFRSDEAIEFGIQMDTGVPALILFYWDDGSGLKVLERTIDEVDPLQVYKFNHSYTSDGMKNVTVEARNAQGALIGVANFQTASVEIEIQHPVENNWNLTISSGLTSGIVLLPPVWETIQNITMDIRYVLKDGILRPGYGASGSFFPLRSTIDFTPLIGAGVISQLRLRLANGTNLFARNMTDQFNPNLTAISVDFPNDSLNSLAHRPERISIKKNAPLMAEEKVANITPGQNLIAANKKKEMTFLGGNYSVVLEVYNIIQGWIESPFYEIYIDPFIPITNLTIISPTADSMFASGEEIEVSIKMDSGAPALIYIFWDDGVASVLETTIEMVDPAQLYKFNHSYTLIGKKNVTVEVRNAQGALIGVANFQTASVEIEILDPVQNNWNLSVSSGLTSGIVLVPPDNGAPKARP</sequence>
<proteinExistence type="predicted"/>